<comment type="caution">
    <text evidence="1">The sequence shown here is derived from an EMBL/GenBank/DDBJ whole genome shotgun (WGS) entry which is preliminary data.</text>
</comment>
<evidence type="ECO:0000313" key="2">
    <source>
        <dbReference type="Proteomes" id="UP001054945"/>
    </source>
</evidence>
<evidence type="ECO:0000313" key="1">
    <source>
        <dbReference type="EMBL" id="GIY45185.1"/>
    </source>
</evidence>
<organism evidence="1 2">
    <name type="scientific">Caerostris extrusa</name>
    <name type="common">Bark spider</name>
    <name type="synonym">Caerostris bankana</name>
    <dbReference type="NCBI Taxonomy" id="172846"/>
    <lineage>
        <taxon>Eukaryota</taxon>
        <taxon>Metazoa</taxon>
        <taxon>Ecdysozoa</taxon>
        <taxon>Arthropoda</taxon>
        <taxon>Chelicerata</taxon>
        <taxon>Arachnida</taxon>
        <taxon>Araneae</taxon>
        <taxon>Araneomorphae</taxon>
        <taxon>Entelegynae</taxon>
        <taxon>Araneoidea</taxon>
        <taxon>Araneidae</taxon>
        <taxon>Caerostris</taxon>
    </lineage>
</organism>
<name>A0AAV4TK64_CAEEX</name>
<protein>
    <submittedName>
        <fullName evidence="1">Uncharacterized protein</fullName>
    </submittedName>
</protein>
<keyword evidence="2" id="KW-1185">Reference proteome</keyword>
<proteinExistence type="predicted"/>
<dbReference type="Proteomes" id="UP001054945">
    <property type="component" value="Unassembled WGS sequence"/>
</dbReference>
<dbReference type="EMBL" id="BPLR01011243">
    <property type="protein sequence ID" value="GIY45185.1"/>
    <property type="molecule type" value="Genomic_DNA"/>
</dbReference>
<gene>
    <name evidence="1" type="ORF">CEXT_498511</name>
</gene>
<sequence length="86" mass="9509">MFLGILQDGWFLLYRGQALIRTHPLEEMVKASNGKSLPEGMVTGRRFLTAIIRKAFPEAKWGCSSFEKTRNGSGQFACFLPASSPG</sequence>
<reference evidence="1 2" key="1">
    <citation type="submission" date="2021-06" db="EMBL/GenBank/DDBJ databases">
        <title>Caerostris extrusa draft genome.</title>
        <authorList>
            <person name="Kono N."/>
            <person name="Arakawa K."/>
        </authorList>
    </citation>
    <scope>NUCLEOTIDE SEQUENCE [LARGE SCALE GENOMIC DNA]</scope>
</reference>
<accession>A0AAV4TK64</accession>
<dbReference type="AlphaFoldDB" id="A0AAV4TK64"/>